<dbReference type="Proteomes" id="UP000828390">
    <property type="component" value="Unassembled WGS sequence"/>
</dbReference>
<keyword evidence="2" id="KW-1185">Reference proteome</keyword>
<protein>
    <submittedName>
        <fullName evidence="1">Uncharacterized protein</fullName>
    </submittedName>
</protein>
<organism evidence="1 2">
    <name type="scientific">Dreissena polymorpha</name>
    <name type="common">Zebra mussel</name>
    <name type="synonym">Mytilus polymorpha</name>
    <dbReference type="NCBI Taxonomy" id="45954"/>
    <lineage>
        <taxon>Eukaryota</taxon>
        <taxon>Metazoa</taxon>
        <taxon>Spiralia</taxon>
        <taxon>Lophotrochozoa</taxon>
        <taxon>Mollusca</taxon>
        <taxon>Bivalvia</taxon>
        <taxon>Autobranchia</taxon>
        <taxon>Heteroconchia</taxon>
        <taxon>Euheterodonta</taxon>
        <taxon>Imparidentia</taxon>
        <taxon>Neoheterodontei</taxon>
        <taxon>Myida</taxon>
        <taxon>Dreissenoidea</taxon>
        <taxon>Dreissenidae</taxon>
        <taxon>Dreissena</taxon>
    </lineage>
</organism>
<accession>A0A9D4E4R4</accession>
<reference evidence="1" key="2">
    <citation type="submission" date="2020-11" db="EMBL/GenBank/DDBJ databases">
        <authorList>
            <person name="McCartney M.A."/>
            <person name="Auch B."/>
            <person name="Kono T."/>
            <person name="Mallez S."/>
            <person name="Becker A."/>
            <person name="Gohl D.M."/>
            <person name="Silverstein K.A.T."/>
            <person name="Koren S."/>
            <person name="Bechman K.B."/>
            <person name="Herman A."/>
            <person name="Abrahante J.E."/>
            <person name="Garbe J."/>
        </authorList>
    </citation>
    <scope>NUCLEOTIDE SEQUENCE</scope>
    <source>
        <strain evidence="1">Duluth1</strain>
        <tissue evidence="1">Whole animal</tissue>
    </source>
</reference>
<sequence>MSLDHQNVDAREGPHLCLCDFSPGAVQTIPCHAEGCIGVGMNNQQLEQSQWKEDEKVVKW</sequence>
<evidence type="ECO:0000313" key="1">
    <source>
        <dbReference type="EMBL" id="KAH3772738.1"/>
    </source>
</evidence>
<evidence type="ECO:0000313" key="2">
    <source>
        <dbReference type="Proteomes" id="UP000828390"/>
    </source>
</evidence>
<dbReference type="AlphaFoldDB" id="A0A9D4E4R4"/>
<gene>
    <name evidence="1" type="ORF">DPMN_174083</name>
</gene>
<reference evidence="1" key="1">
    <citation type="journal article" date="2019" name="bioRxiv">
        <title>The Genome of the Zebra Mussel, Dreissena polymorpha: A Resource for Invasive Species Research.</title>
        <authorList>
            <person name="McCartney M.A."/>
            <person name="Auch B."/>
            <person name="Kono T."/>
            <person name="Mallez S."/>
            <person name="Zhang Y."/>
            <person name="Obille A."/>
            <person name="Becker A."/>
            <person name="Abrahante J.E."/>
            <person name="Garbe J."/>
            <person name="Badalamenti J.P."/>
            <person name="Herman A."/>
            <person name="Mangelson H."/>
            <person name="Liachko I."/>
            <person name="Sullivan S."/>
            <person name="Sone E.D."/>
            <person name="Koren S."/>
            <person name="Silverstein K.A.T."/>
            <person name="Beckman K.B."/>
            <person name="Gohl D.M."/>
        </authorList>
    </citation>
    <scope>NUCLEOTIDE SEQUENCE</scope>
    <source>
        <strain evidence="1">Duluth1</strain>
        <tissue evidence="1">Whole animal</tissue>
    </source>
</reference>
<name>A0A9D4E4R4_DREPO</name>
<dbReference type="EMBL" id="JAIWYP010000009">
    <property type="protein sequence ID" value="KAH3772738.1"/>
    <property type="molecule type" value="Genomic_DNA"/>
</dbReference>
<comment type="caution">
    <text evidence="1">The sequence shown here is derived from an EMBL/GenBank/DDBJ whole genome shotgun (WGS) entry which is preliminary data.</text>
</comment>
<proteinExistence type="predicted"/>